<evidence type="ECO:0000256" key="1">
    <source>
        <dbReference type="ARBA" id="ARBA00004651"/>
    </source>
</evidence>
<dbReference type="PANTHER" id="PTHR30622:SF4">
    <property type="entry name" value="UNDECAPRENYL-DIPHOSPHATASE"/>
    <property type="match status" value="1"/>
</dbReference>
<dbReference type="NCBIfam" id="NF001393">
    <property type="entry name" value="PRK00281.2-4"/>
    <property type="match status" value="1"/>
</dbReference>
<dbReference type="RefSeq" id="WP_153713849.1">
    <property type="nucleotide sequence ID" value="NZ_CP045871.1"/>
</dbReference>
<dbReference type="HAMAP" id="MF_01006">
    <property type="entry name" value="Undec_diphosphatase"/>
    <property type="match status" value="1"/>
</dbReference>
<protein>
    <recommendedName>
        <fullName evidence="4 14">Undecaprenyl-diphosphatase</fullName>
        <ecNumber evidence="3 14">3.6.1.27</ecNumber>
    </recommendedName>
    <alternativeName>
        <fullName evidence="12 14">Bacitracin resistance protein</fullName>
    </alternativeName>
    <alternativeName>
        <fullName evidence="11 14">Undecaprenyl pyrophosphate phosphatase</fullName>
    </alternativeName>
</protein>
<evidence type="ECO:0000256" key="7">
    <source>
        <dbReference type="ARBA" id="ARBA00022801"/>
    </source>
</evidence>
<dbReference type="AlphaFoldDB" id="A0A5Q2QH47"/>
<evidence type="ECO:0000256" key="4">
    <source>
        <dbReference type="ARBA" id="ARBA00021581"/>
    </source>
</evidence>
<evidence type="ECO:0000313" key="16">
    <source>
        <dbReference type="Proteomes" id="UP000388235"/>
    </source>
</evidence>
<keyword evidence="6 14" id="KW-0812">Transmembrane</keyword>
<evidence type="ECO:0000256" key="12">
    <source>
        <dbReference type="ARBA" id="ARBA00032932"/>
    </source>
</evidence>
<evidence type="ECO:0000256" key="10">
    <source>
        <dbReference type="ARBA" id="ARBA00023251"/>
    </source>
</evidence>
<comment type="function">
    <text evidence="14">Catalyzes the dephosphorylation of undecaprenyl diphosphate (UPP). Confers resistance to bacitracin.</text>
</comment>
<keyword evidence="8 14" id="KW-1133">Transmembrane helix</keyword>
<dbReference type="GO" id="GO:0046677">
    <property type="term" value="P:response to antibiotic"/>
    <property type="evidence" value="ECO:0007669"/>
    <property type="project" value="UniProtKB-UniRule"/>
</dbReference>
<feature type="transmembrane region" description="Helical" evidence="14">
    <location>
        <begin position="236"/>
        <end position="257"/>
    </location>
</feature>
<dbReference type="GO" id="GO:0071555">
    <property type="term" value="P:cell wall organization"/>
    <property type="evidence" value="ECO:0007669"/>
    <property type="project" value="UniProtKB-KW"/>
</dbReference>
<comment type="catalytic activity">
    <reaction evidence="13 14">
        <text>di-trans,octa-cis-undecaprenyl diphosphate + H2O = di-trans,octa-cis-undecaprenyl phosphate + phosphate + H(+)</text>
        <dbReference type="Rhea" id="RHEA:28094"/>
        <dbReference type="ChEBI" id="CHEBI:15377"/>
        <dbReference type="ChEBI" id="CHEBI:15378"/>
        <dbReference type="ChEBI" id="CHEBI:43474"/>
        <dbReference type="ChEBI" id="CHEBI:58405"/>
        <dbReference type="ChEBI" id="CHEBI:60392"/>
        <dbReference type="EC" id="3.6.1.27"/>
    </reaction>
</comment>
<feature type="transmembrane region" description="Helical" evidence="14">
    <location>
        <begin position="176"/>
        <end position="196"/>
    </location>
</feature>
<evidence type="ECO:0000256" key="14">
    <source>
        <dbReference type="HAMAP-Rule" id="MF_01006"/>
    </source>
</evidence>
<evidence type="ECO:0000256" key="3">
    <source>
        <dbReference type="ARBA" id="ARBA00012374"/>
    </source>
</evidence>
<feature type="transmembrane region" description="Helical" evidence="14">
    <location>
        <begin position="107"/>
        <end position="124"/>
    </location>
</feature>
<comment type="subcellular location">
    <subcellularLocation>
        <location evidence="1 14">Cell membrane</location>
        <topology evidence="1 14">Multi-pass membrane protein</topology>
    </subcellularLocation>
</comment>
<dbReference type="GO" id="GO:0009252">
    <property type="term" value="P:peptidoglycan biosynthetic process"/>
    <property type="evidence" value="ECO:0007669"/>
    <property type="project" value="UniProtKB-KW"/>
</dbReference>
<feature type="transmembrane region" description="Helical" evidence="14">
    <location>
        <begin position="80"/>
        <end position="101"/>
    </location>
</feature>
<reference evidence="15 16" key="1">
    <citation type="submission" date="2019-11" db="EMBL/GenBank/DDBJ databases">
        <authorList>
            <person name="Khan S.A."/>
            <person name="Jeon C.O."/>
            <person name="Chun B.H."/>
        </authorList>
    </citation>
    <scope>NUCLEOTIDE SEQUENCE [LARGE SCALE GENOMIC DNA]</scope>
    <source>
        <strain evidence="15 16">IMCC 1097</strain>
    </source>
</reference>
<evidence type="ECO:0000256" key="5">
    <source>
        <dbReference type="ARBA" id="ARBA00022475"/>
    </source>
</evidence>
<dbReference type="InterPro" id="IPR003824">
    <property type="entry name" value="UppP"/>
</dbReference>
<keyword evidence="5 14" id="KW-1003">Cell membrane</keyword>
<keyword evidence="14" id="KW-0133">Cell shape</keyword>
<evidence type="ECO:0000256" key="11">
    <source>
        <dbReference type="ARBA" id="ARBA00032707"/>
    </source>
</evidence>
<evidence type="ECO:0000313" key="15">
    <source>
        <dbReference type="EMBL" id="QGG80345.1"/>
    </source>
</evidence>
<accession>A0A5Q2QH47</accession>
<feature type="transmembrane region" description="Helical" evidence="14">
    <location>
        <begin position="208"/>
        <end position="230"/>
    </location>
</feature>
<evidence type="ECO:0000256" key="13">
    <source>
        <dbReference type="ARBA" id="ARBA00047594"/>
    </source>
</evidence>
<evidence type="ECO:0000256" key="8">
    <source>
        <dbReference type="ARBA" id="ARBA00022989"/>
    </source>
</evidence>
<name>A0A5Q2QH47_9GAMM</name>
<dbReference type="GO" id="GO:0005886">
    <property type="term" value="C:plasma membrane"/>
    <property type="evidence" value="ECO:0007669"/>
    <property type="project" value="UniProtKB-SubCell"/>
</dbReference>
<dbReference type="PANTHER" id="PTHR30622">
    <property type="entry name" value="UNDECAPRENYL-DIPHOSPHATASE"/>
    <property type="match status" value="1"/>
</dbReference>
<evidence type="ECO:0000256" key="9">
    <source>
        <dbReference type="ARBA" id="ARBA00023136"/>
    </source>
</evidence>
<gene>
    <name evidence="14" type="primary">uppP</name>
    <name evidence="15" type="ORF">GH975_07085</name>
</gene>
<organism evidence="15 16">
    <name type="scientific">Litorivicinus lipolyticus</name>
    <dbReference type="NCBI Taxonomy" id="418701"/>
    <lineage>
        <taxon>Bacteria</taxon>
        <taxon>Pseudomonadati</taxon>
        <taxon>Pseudomonadota</taxon>
        <taxon>Gammaproteobacteria</taxon>
        <taxon>Oceanospirillales</taxon>
        <taxon>Litorivicinaceae</taxon>
        <taxon>Litorivicinus</taxon>
    </lineage>
</organism>
<comment type="similarity">
    <text evidence="2 14">Belongs to the UppP family.</text>
</comment>
<evidence type="ECO:0000256" key="6">
    <source>
        <dbReference type="ARBA" id="ARBA00022692"/>
    </source>
</evidence>
<keyword evidence="14" id="KW-0573">Peptidoglycan synthesis</keyword>
<dbReference type="Pfam" id="PF02673">
    <property type="entry name" value="BacA"/>
    <property type="match status" value="1"/>
</dbReference>
<dbReference type="KEGG" id="llp:GH975_07085"/>
<dbReference type="GO" id="GO:0050380">
    <property type="term" value="F:undecaprenyl-diphosphatase activity"/>
    <property type="evidence" value="ECO:0007669"/>
    <property type="project" value="UniProtKB-UniRule"/>
</dbReference>
<dbReference type="EMBL" id="CP045871">
    <property type="protein sequence ID" value="QGG80345.1"/>
    <property type="molecule type" value="Genomic_DNA"/>
</dbReference>
<feature type="transmembrane region" description="Helical" evidence="14">
    <location>
        <begin position="40"/>
        <end position="59"/>
    </location>
</feature>
<keyword evidence="10 14" id="KW-0046">Antibiotic resistance</keyword>
<comment type="miscellaneous">
    <text evidence="14">Bacitracin is thought to be involved in the inhibition of peptidoglycan synthesis by sequestering undecaprenyl diphosphate, thereby reducing the pool of lipid carrier available.</text>
</comment>
<dbReference type="OrthoDB" id="9808289at2"/>
<keyword evidence="9 14" id="KW-0472">Membrane</keyword>
<dbReference type="GO" id="GO:0008360">
    <property type="term" value="P:regulation of cell shape"/>
    <property type="evidence" value="ECO:0007669"/>
    <property type="project" value="UniProtKB-KW"/>
</dbReference>
<keyword evidence="7 14" id="KW-0378">Hydrolase</keyword>
<keyword evidence="14" id="KW-0961">Cell wall biogenesis/degradation</keyword>
<dbReference type="EC" id="3.6.1.27" evidence="3 14"/>
<proteinExistence type="inferred from homology"/>
<dbReference type="Proteomes" id="UP000388235">
    <property type="component" value="Chromosome"/>
</dbReference>
<evidence type="ECO:0000256" key="2">
    <source>
        <dbReference type="ARBA" id="ARBA00010621"/>
    </source>
</evidence>
<sequence>MELIQIITLALVQGLTEFLPISSSAHLVLVSPLLGWPDQGLTFDIAVHVGTLVAVVAFYRADLMRLARQMWRPGAAQTEVMLLAVATLPAVVAGLVLGDWLESWTRAPWVIATTTLVFALALGFADRKGRQRGVQVTLAIAVGIGLAQVLALVPGTSRSGVTMTAALLLGLSRSDAARFSFLMAIPIIAGAALLLTKEALDSGGAVNWSDLGLGALVSCLAAFACIRVFVGLIERIGMMVFVWYRVALSAALFAWILW</sequence>
<keyword evidence="16" id="KW-1185">Reference proteome</keyword>